<dbReference type="GO" id="GO:0009030">
    <property type="term" value="F:thiamine-phosphate kinase activity"/>
    <property type="evidence" value="ECO:0007669"/>
    <property type="project" value="UniProtKB-UniRule"/>
</dbReference>
<dbReference type="AlphaFoldDB" id="A0A4Q0T1X1"/>
<evidence type="ECO:0000256" key="2">
    <source>
        <dbReference type="HAMAP-Rule" id="MF_02128"/>
    </source>
</evidence>
<reference evidence="4 5" key="1">
    <citation type="submission" date="2018-11" db="EMBL/GenBank/DDBJ databases">
        <authorList>
            <person name="Mardanov A.V."/>
            <person name="Ravin N.V."/>
            <person name="Dedysh S.N."/>
        </authorList>
    </citation>
    <scope>NUCLEOTIDE SEQUENCE [LARGE SCALE GENOMIC DNA]</scope>
    <source>
        <strain evidence="4 5">AF10</strain>
    </source>
</reference>
<dbReference type="InterPro" id="IPR006283">
    <property type="entry name" value="ThiL-like"/>
</dbReference>
<dbReference type="HAMAP" id="MF_02128">
    <property type="entry name" value="TMP_kinase"/>
    <property type="match status" value="1"/>
</dbReference>
<keyword evidence="2 4" id="KW-0418">Kinase</keyword>
<feature type="domain" description="PurM-like N-terminal" evidence="3">
    <location>
        <begin position="46"/>
        <end position="165"/>
    </location>
</feature>
<comment type="miscellaneous">
    <text evidence="2">Reaction mechanism of ThiL seems to utilize a direct, inline transfer of the gamma-phosphate of ATP to TMP rather than a phosphorylated enzyme intermediate.</text>
</comment>
<keyword evidence="5" id="KW-1185">Reference proteome</keyword>
<comment type="pathway">
    <text evidence="2">Cofactor biosynthesis; thiamine diphosphate biosynthesis; thiamine diphosphate from thiamine phosphate: step 1/1.</text>
</comment>
<organism evidence="4 5">
    <name type="scientific">Granulicella sibirica</name>
    <dbReference type="NCBI Taxonomy" id="2479048"/>
    <lineage>
        <taxon>Bacteria</taxon>
        <taxon>Pseudomonadati</taxon>
        <taxon>Acidobacteriota</taxon>
        <taxon>Terriglobia</taxon>
        <taxon>Terriglobales</taxon>
        <taxon>Acidobacteriaceae</taxon>
        <taxon>Granulicella</taxon>
    </lineage>
</organism>
<feature type="binding site" evidence="2">
    <location>
        <position position="63"/>
    </location>
    <ligand>
        <name>Mg(2+)</name>
        <dbReference type="ChEBI" id="CHEBI:18420"/>
        <label>4</label>
    </ligand>
</feature>
<feature type="binding site" evidence="2">
    <location>
        <position position="147"/>
    </location>
    <ligand>
        <name>Mg(2+)</name>
        <dbReference type="ChEBI" id="CHEBI:18420"/>
        <label>1</label>
    </ligand>
</feature>
<feature type="binding site" evidence="2">
    <location>
        <position position="280"/>
    </location>
    <ligand>
        <name>substrate</name>
    </ligand>
</feature>
<dbReference type="PANTHER" id="PTHR30270">
    <property type="entry name" value="THIAMINE-MONOPHOSPHATE KINASE"/>
    <property type="match status" value="1"/>
</dbReference>
<feature type="binding site" evidence="2">
    <location>
        <position position="240"/>
    </location>
    <ligand>
        <name>Mg(2+)</name>
        <dbReference type="ChEBI" id="CHEBI:18420"/>
        <label>5</label>
    </ligand>
</feature>
<reference evidence="5" key="2">
    <citation type="submission" date="2019-02" db="EMBL/GenBank/DDBJ databases">
        <title>Granulicella sibirica sp. nov., a psychrotolerant acidobacterium isolated from an organic soil layer in forested tundra, West Siberia.</title>
        <authorList>
            <person name="Oshkin I.Y."/>
            <person name="Kulichevskaya I.S."/>
            <person name="Rijpstra W.I.C."/>
            <person name="Sinninghe Damste J.S."/>
            <person name="Rakitin A.L."/>
            <person name="Ravin N.V."/>
            <person name="Dedysh S.N."/>
        </authorList>
    </citation>
    <scope>NUCLEOTIDE SEQUENCE [LARGE SCALE GENOMIC DNA]</scope>
    <source>
        <strain evidence="5">AF10</strain>
    </source>
</reference>
<dbReference type="Proteomes" id="UP000289437">
    <property type="component" value="Unassembled WGS sequence"/>
</dbReference>
<keyword evidence="2" id="KW-0479">Metal-binding</keyword>
<feature type="binding site" evidence="2">
    <location>
        <position position="336"/>
    </location>
    <ligand>
        <name>substrate</name>
    </ligand>
</feature>
<dbReference type="GO" id="GO:0000287">
    <property type="term" value="F:magnesium ion binding"/>
    <property type="evidence" value="ECO:0007669"/>
    <property type="project" value="UniProtKB-UniRule"/>
</dbReference>
<feature type="binding site" evidence="2">
    <location>
        <position position="174"/>
    </location>
    <ligand>
        <name>ATP</name>
        <dbReference type="ChEBI" id="CHEBI:30616"/>
    </ligand>
</feature>
<dbReference type="CDD" id="cd02194">
    <property type="entry name" value="ThiL"/>
    <property type="match status" value="1"/>
</dbReference>
<dbReference type="UniPathway" id="UPA00060">
    <property type="reaction ID" value="UER00142"/>
</dbReference>
<feature type="binding site" evidence="2">
    <location>
        <position position="237"/>
    </location>
    <ligand>
        <name>Mg(2+)</name>
        <dbReference type="ChEBI" id="CHEBI:18420"/>
        <label>3</label>
    </ligand>
</feature>
<dbReference type="Gene3D" id="3.30.1330.10">
    <property type="entry name" value="PurM-like, N-terminal domain"/>
    <property type="match status" value="1"/>
</dbReference>
<keyword evidence="1 2" id="KW-0784">Thiamine biosynthesis</keyword>
<keyword evidence="2" id="KW-0067">ATP-binding</keyword>
<dbReference type="SUPFAM" id="SSF56042">
    <property type="entry name" value="PurM C-terminal domain-like"/>
    <property type="match status" value="1"/>
</dbReference>
<dbReference type="PANTHER" id="PTHR30270:SF0">
    <property type="entry name" value="THIAMINE-MONOPHOSPHATE KINASE"/>
    <property type="match status" value="1"/>
</dbReference>
<feature type="binding site" evidence="2">
    <location>
        <position position="94"/>
    </location>
    <ligand>
        <name>Mg(2+)</name>
        <dbReference type="ChEBI" id="CHEBI:18420"/>
        <label>4</label>
    </ligand>
</feature>
<name>A0A4Q0T1X1_9BACT</name>
<dbReference type="GO" id="GO:0005524">
    <property type="term" value="F:ATP binding"/>
    <property type="evidence" value="ECO:0007669"/>
    <property type="project" value="UniProtKB-UniRule"/>
</dbReference>
<evidence type="ECO:0000256" key="1">
    <source>
        <dbReference type="ARBA" id="ARBA00022977"/>
    </source>
</evidence>
<comment type="caution">
    <text evidence="4">The sequence shown here is derived from an EMBL/GenBank/DDBJ whole genome shotgun (WGS) entry which is preliminary data.</text>
</comment>
<gene>
    <name evidence="2" type="primary">thiL</name>
    <name evidence="4" type="ORF">GRAN_0893</name>
</gene>
<evidence type="ECO:0000259" key="3">
    <source>
        <dbReference type="Pfam" id="PF00586"/>
    </source>
</evidence>
<sequence length="341" mass="36220">MIVPANPAPLSRYPPISMKNGELALIDQIRATFAHRPTPTIPLGIGDDCAILRPPPGHELLVTTDFTLEGRHFRRDLHPAASVGHRCLARGLSDLAAMGATPLAAFLSLALPAGLPTTAKGRRWIASFLEGLHTLAQSAKVTLAGGDTSQSPSDHILADIILIGTAPTGTALRRSTARPGDHIHVTGQLGGSAAELQTLLTGKRIHPTQTSPHFYPTPRLKQGLHLRSQKLATACIDLSDGLSTDLTHLCESSRVRAEIEAAALPIHPKATFNLAVNGGEDYELLFTAAPATRIPKQIAGVPITRVGTIHRASRARPQITVLNPDGTTHPLKAGGWEHFKA</sequence>
<evidence type="ECO:0000313" key="4">
    <source>
        <dbReference type="EMBL" id="RXH57583.1"/>
    </source>
</evidence>
<comment type="similarity">
    <text evidence="2">Belongs to the thiamine-monophosphate kinase family.</text>
</comment>
<feature type="binding site" evidence="2">
    <location>
        <position position="72"/>
    </location>
    <ligand>
        <name>substrate</name>
    </ligand>
</feature>
<dbReference type="PIRSF" id="PIRSF005303">
    <property type="entry name" value="Thiam_monoph_kin"/>
    <property type="match status" value="1"/>
</dbReference>
<keyword evidence="2" id="KW-0808">Transferase</keyword>
<feature type="binding site" evidence="2">
    <location>
        <position position="65"/>
    </location>
    <ligand>
        <name>Mg(2+)</name>
        <dbReference type="ChEBI" id="CHEBI:18420"/>
        <label>2</label>
    </ligand>
</feature>
<evidence type="ECO:0000313" key="5">
    <source>
        <dbReference type="Proteomes" id="UP000289437"/>
    </source>
</evidence>
<dbReference type="InterPro" id="IPR036921">
    <property type="entry name" value="PurM-like_N_sf"/>
</dbReference>
<dbReference type="Pfam" id="PF00586">
    <property type="entry name" value="AIRS"/>
    <property type="match status" value="1"/>
</dbReference>
<keyword evidence="2" id="KW-0460">Magnesium</keyword>
<dbReference type="Gene3D" id="3.90.650.10">
    <property type="entry name" value="PurM-like C-terminal domain"/>
    <property type="match status" value="1"/>
</dbReference>
<feature type="binding site" evidence="2">
    <location>
        <position position="94"/>
    </location>
    <ligand>
        <name>Mg(2+)</name>
        <dbReference type="ChEBI" id="CHEBI:18420"/>
        <label>2</label>
    </ligand>
</feature>
<feature type="binding site" evidence="2">
    <location>
        <position position="239"/>
    </location>
    <ligand>
        <name>ATP</name>
        <dbReference type="ChEBI" id="CHEBI:30616"/>
    </ligand>
</feature>
<accession>A0A4Q0T1X1</accession>
<comment type="function">
    <text evidence="2">Catalyzes the ATP-dependent phosphorylation of thiamine-monophosphate (TMP) to form thiamine-pyrophosphate (TPP), the active form of vitamin B1.</text>
</comment>
<feature type="binding site" evidence="2">
    <location>
        <position position="64"/>
    </location>
    <ligand>
        <name>Mg(2+)</name>
        <dbReference type="ChEBI" id="CHEBI:18420"/>
        <label>1</label>
    </ligand>
</feature>
<dbReference type="InterPro" id="IPR016188">
    <property type="entry name" value="PurM-like_N"/>
</dbReference>
<proteinExistence type="inferred from homology"/>
<keyword evidence="2" id="KW-0547">Nucleotide-binding</keyword>
<dbReference type="GO" id="GO:0009228">
    <property type="term" value="P:thiamine biosynthetic process"/>
    <property type="evidence" value="ECO:0007669"/>
    <property type="project" value="UniProtKB-KW"/>
</dbReference>
<feature type="binding site" evidence="2">
    <location>
        <position position="48"/>
    </location>
    <ligand>
        <name>Mg(2+)</name>
        <dbReference type="ChEBI" id="CHEBI:18420"/>
        <label>3</label>
    </ligand>
</feature>
<dbReference type="NCBIfam" id="TIGR01379">
    <property type="entry name" value="thiL"/>
    <property type="match status" value="1"/>
</dbReference>
<dbReference type="GO" id="GO:0009229">
    <property type="term" value="P:thiamine diphosphate biosynthetic process"/>
    <property type="evidence" value="ECO:0007669"/>
    <property type="project" value="UniProtKB-UniRule"/>
</dbReference>
<dbReference type="RefSeq" id="WP_241654327.1">
    <property type="nucleotide sequence ID" value="NZ_RDSM01000001.1"/>
</dbReference>
<feature type="binding site" evidence="2">
    <location>
        <position position="65"/>
    </location>
    <ligand>
        <name>Mg(2+)</name>
        <dbReference type="ChEBI" id="CHEBI:18420"/>
        <label>1</label>
    </ligand>
</feature>
<comment type="caution">
    <text evidence="2">Lacks conserved residue(s) required for the propagation of feature annotation.</text>
</comment>
<feature type="binding site" evidence="2">
    <location>
        <position position="48"/>
    </location>
    <ligand>
        <name>Mg(2+)</name>
        <dbReference type="ChEBI" id="CHEBI:18420"/>
        <label>4</label>
    </ligand>
</feature>
<dbReference type="EMBL" id="RDSM01000001">
    <property type="protein sequence ID" value="RXH57583.1"/>
    <property type="molecule type" value="Genomic_DNA"/>
</dbReference>
<protein>
    <recommendedName>
        <fullName evidence="2">Thiamine-monophosphate kinase</fullName>
        <shortName evidence="2">TMP kinase</shortName>
        <shortName evidence="2">Thiamine-phosphate kinase</shortName>
        <ecNumber evidence="2">2.7.4.16</ecNumber>
    </recommendedName>
</protein>
<dbReference type="InterPro" id="IPR036676">
    <property type="entry name" value="PurM-like_C_sf"/>
</dbReference>
<dbReference type="EC" id="2.7.4.16" evidence="2"/>
<feature type="binding site" evidence="2">
    <location>
        <begin position="146"/>
        <end position="147"/>
    </location>
    <ligand>
        <name>ATP</name>
        <dbReference type="ChEBI" id="CHEBI:30616"/>
    </ligand>
</feature>
<feature type="binding site" evidence="2">
    <location>
        <position position="94"/>
    </location>
    <ligand>
        <name>Mg(2+)</name>
        <dbReference type="ChEBI" id="CHEBI:18420"/>
        <label>3</label>
    </ligand>
</feature>
<dbReference type="SUPFAM" id="SSF55326">
    <property type="entry name" value="PurM N-terminal domain-like"/>
    <property type="match status" value="1"/>
</dbReference>
<comment type="catalytic activity">
    <reaction evidence="2">
        <text>thiamine phosphate + ATP = thiamine diphosphate + ADP</text>
        <dbReference type="Rhea" id="RHEA:15913"/>
        <dbReference type="ChEBI" id="CHEBI:30616"/>
        <dbReference type="ChEBI" id="CHEBI:37575"/>
        <dbReference type="ChEBI" id="CHEBI:58937"/>
        <dbReference type="ChEBI" id="CHEBI:456216"/>
        <dbReference type="EC" id="2.7.4.16"/>
    </reaction>
</comment>